<reference evidence="1" key="1">
    <citation type="journal article" date="2021" name="Proc. Natl. Acad. Sci. U.S.A.">
        <title>A Catalog of Tens of Thousands of Viruses from Human Metagenomes Reveals Hidden Associations with Chronic Diseases.</title>
        <authorList>
            <person name="Tisza M.J."/>
            <person name="Buck C.B."/>
        </authorList>
    </citation>
    <scope>NUCLEOTIDE SEQUENCE</scope>
    <source>
        <strain evidence="1">CtgXL3</strain>
    </source>
</reference>
<sequence>MCIKYIYINYASRPRTAGISKGQESSYCH</sequence>
<accession>A0A8S5QRT2</accession>
<evidence type="ECO:0000313" key="1">
    <source>
        <dbReference type="EMBL" id="DAE21523.1"/>
    </source>
</evidence>
<dbReference type="EMBL" id="BK015712">
    <property type="protein sequence ID" value="DAE21523.1"/>
    <property type="molecule type" value="Genomic_DNA"/>
</dbReference>
<organism evidence="1">
    <name type="scientific">Myoviridae sp. ctgXL3</name>
    <dbReference type="NCBI Taxonomy" id="2826681"/>
    <lineage>
        <taxon>Viruses</taxon>
        <taxon>Duplodnaviria</taxon>
        <taxon>Heunggongvirae</taxon>
        <taxon>Uroviricota</taxon>
        <taxon>Caudoviricetes</taxon>
    </lineage>
</organism>
<protein>
    <submittedName>
        <fullName evidence="1">Uncharacterized protein</fullName>
    </submittedName>
</protein>
<name>A0A8S5QRT2_9CAUD</name>
<proteinExistence type="predicted"/>